<evidence type="ECO:0000256" key="5">
    <source>
        <dbReference type="ARBA" id="ARBA00022741"/>
    </source>
</evidence>
<evidence type="ECO:0000313" key="12">
    <source>
        <dbReference type="EMBL" id="GER88075.1"/>
    </source>
</evidence>
<dbReference type="SUPFAM" id="SSF52540">
    <property type="entry name" value="P-loop containing nucleoside triphosphate hydrolases"/>
    <property type="match status" value="1"/>
</dbReference>
<dbReference type="InterPro" id="IPR011527">
    <property type="entry name" value="ABC1_TM_dom"/>
</dbReference>
<evidence type="ECO:0000256" key="9">
    <source>
        <dbReference type="SAM" id="Phobius"/>
    </source>
</evidence>
<dbReference type="InterPro" id="IPR039421">
    <property type="entry name" value="Type_1_exporter"/>
</dbReference>
<feature type="domain" description="ABC transporter" evidence="10">
    <location>
        <begin position="337"/>
        <end position="575"/>
    </location>
</feature>
<dbReference type="Proteomes" id="UP000326912">
    <property type="component" value="Unassembled WGS sequence"/>
</dbReference>
<dbReference type="PROSITE" id="PS00211">
    <property type="entry name" value="ABC_TRANSPORTER_1"/>
    <property type="match status" value="1"/>
</dbReference>
<dbReference type="PANTHER" id="PTHR24221">
    <property type="entry name" value="ATP-BINDING CASSETTE SUB-FAMILY B"/>
    <property type="match status" value="1"/>
</dbReference>
<feature type="transmembrane region" description="Helical" evidence="9">
    <location>
        <begin position="160"/>
        <end position="183"/>
    </location>
</feature>
<evidence type="ECO:0000256" key="7">
    <source>
        <dbReference type="ARBA" id="ARBA00022989"/>
    </source>
</evidence>
<dbReference type="GO" id="GO:0140359">
    <property type="term" value="F:ABC-type transporter activity"/>
    <property type="evidence" value="ECO:0007669"/>
    <property type="project" value="InterPro"/>
</dbReference>
<gene>
    <name evidence="12" type="ORF">KDW_22370</name>
</gene>
<dbReference type="PROSITE" id="PS50929">
    <property type="entry name" value="ABC_TM1F"/>
    <property type="match status" value="1"/>
</dbReference>
<dbReference type="PROSITE" id="PS50893">
    <property type="entry name" value="ABC_TRANSPORTER_2"/>
    <property type="match status" value="1"/>
</dbReference>
<evidence type="ECO:0000256" key="4">
    <source>
        <dbReference type="ARBA" id="ARBA00022692"/>
    </source>
</evidence>
<comment type="caution">
    <text evidence="12">The sequence shown here is derived from an EMBL/GenBank/DDBJ whole genome shotgun (WGS) entry which is preliminary data.</text>
</comment>
<proteinExistence type="predicted"/>
<feature type="transmembrane region" description="Helical" evidence="9">
    <location>
        <begin position="16"/>
        <end position="40"/>
    </location>
</feature>
<dbReference type="GO" id="GO:0005886">
    <property type="term" value="C:plasma membrane"/>
    <property type="evidence" value="ECO:0007669"/>
    <property type="project" value="UniProtKB-SubCell"/>
</dbReference>
<dbReference type="GO" id="GO:0005524">
    <property type="term" value="F:ATP binding"/>
    <property type="evidence" value="ECO:0007669"/>
    <property type="project" value="UniProtKB-KW"/>
</dbReference>
<dbReference type="GO" id="GO:0016887">
    <property type="term" value="F:ATP hydrolysis activity"/>
    <property type="evidence" value="ECO:0007669"/>
    <property type="project" value="InterPro"/>
</dbReference>
<keyword evidence="13" id="KW-1185">Reference proteome</keyword>
<dbReference type="InterPro" id="IPR014216">
    <property type="entry name" value="ABC_transptr_CydD"/>
</dbReference>
<keyword evidence="2" id="KW-0813">Transport</keyword>
<dbReference type="PANTHER" id="PTHR24221:SF590">
    <property type="entry name" value="COMPONENT LINKED WITH THE ASSEMBLY OF CYTOCHROME' TRANSPORT TRANSMEMBRANE ATP-BINDING PROTEIN ABC TRANSPORTER CYDD-RELATED"/>
    <property type="match status" value="1"/>
</dbReference>
<dbReference type="FunFam" id="3.40.50.300:FF:000221">
    <property type="entry name" value="Multidrug ABC transporter ATP-binding protein"/>
    <property type="match status" value="1"/>
</dbReference>
<dbReference type="NCBIfam" id="TIGR02857">
    <property type="entry name" value="CydD"/>
    <property type="match status" value="1"/>
</dbReference>
<dbReference type="Pfam" id="PF00664">
    <property type="entry name" value="ABC_membrane"/>
    <property type="match status" value="1"/>
</dbReference>
<evidence type="ECO:0000256" key="1">
    <source>
        <dbReference type="ARBA" id="ARBA00004651"/>
    </source>
</evidence>
<evidence type="ECO:0000313" key="13">
    <source>
        <dbReference type="Proteomes" id="UP000326912"/>
    </source>
</evidence>
<evidence type="ECO:0000256" key="3">
    <source>
        <dbReference type="ARBA" id="ARBA00022475"/>
    </source>
</evidence>
<dbReference type="InterPro" id="IPR017871">
    <property type="entry name" value="ABC_transporter-like_CS"/>
</dbReference>
<dbReference type="SMART" id="SM00382">
    <property type="entry name" value="AAA"/>
    <property type="match status" value="1"/>
</dbReference>
<keyword evidence="5" id="KW-0547">Nucleotide-binding</keyword>
<dbReference type="InterPro" id="IPR036640">
    <property type="entry name" value="ABC1_TM_sf"/>
</dbReference>
<feature type="transmembrane region" description="Helical" evidence="9">
    <location>
        <begin position="52"/>
        <end position="73"/>
    </location>
</feature>
<name>A0A5J4KJS5_9CHLR</name>
<dbReference type="Gene3D" id="3.40.50.300">
    <property type="entry name" value="P-loop containing nucleotide triphosphate hydrolases"/>
    <property type="match status" value="1"/>
</dbReference>
<dbReference type="EMBL" id="BKZW01000001">
    <property type="protein sequence ID" value="GER88075.1"/>
    <property type="molecule type" value="Genomic_DNA"/>
</dbReference>
<evidence type="ECO:0000256" key="8">
    <source>
        <dbReference type="ARBA" id="ARBA00023136"/>
    </source>
</evidence>
<protein>
    <submittedName>
        <fullName evidence="12">Thiol reductant ABC exporter subunit CydD</fullName>
    </submittedName>
</protein>
<accession>A0A5J4KJS5</accession>
<dbReference type="InterPro" id="IPR027417">
    <property type="entry name" value="P-loop_NTPase"/>
</dbReference>
<keyword evidence="8 9" id="KW-0472">Membrane</keyword>
<reference evidence="12 13" key="1">
    <citation type="submission" date="2019-10" db="EMBL/GenBank/DDBJ databases">
        <title>Dictyobacter vulcani sp. nov., within the class Ktedonobacteria, isolated from soil of volcanic Mt. Zao.</title>
        <authorList>
            <person name="Zheng Y."/>
            <person name="Wang C.M."/>
            <person name="Sakai Y."/>
            <person name="Abe K."/>
            <person name="Yokota A."/>
            <person name="Yabe S."/>
        </authorList>
    </citation>
    <scope>NUCLEOTIDE SEQUENCE [LARGE SCALE GENOMIC DNA]</scope>
    <source>
        <strain evidence="12 13">W12</strain>
    </source>
</reference>
<keyword evidence="6" id="KW-0067">ATP-binding</keyword>
<keyword evidence="7 9" id="KW-1133">Transmembrane helix</keyword>
<sequence length="583" mass="64677">MQINKRLLQYVKTMRIYVVIVGALSFLTAMFIIFQSHYIAAIINAVFLQKQALAQVTTALIILLCLLLGRAAVIWGNDIATNFVAGTVKSELRLRLFRQLLKLGPMYVRGERSGEIANTSTEAVEALDAYFNQFFPQVCATIIIPTAILIAVFATDLLSGIILLVTWPILPVFMILIGLQANAMTERRWRQMSHLSAHFLDVLQGMTTLKLFGRNKAQQETIRNMSNRYGDTTMAVLRVAFLSSFVMEMGSTISNAVIAVEIGLRLLYGNIPFEQAFFVLLLTPEFYQPLRNLGTQFHASMNSAAGAQRIFDILEIPVKGQAQPTIPEKPATLEQTLTIEDVHYAYPTGDDNRQEALKGVSLTIQRGQKVALVGKSGAGKSTLANLLLRFIEPDQGAIKADGQDILSFKDTAWRSLVAWQPQRPYLFNTTVADNIRLGRPEASMEEVVEAARSANLDEFIATLPQGYETSIGERGTRLSGGQLQRLSLARALLKQSPLLLLDEATSTLDAESEAQVLRTIDRIAPEHFVLIIAHRLHTISRADRIVVLDHGQVIASGTHQELLEQSPVYQELIKAYEEEEAVA</sequence>
<organism evidence="12 13">
    <name type="scientific">Dictyobacter vulcani</name>
    <dbReference type="NCBI Taxonomy" id="2607529"/>
    <lineage>
        <taxon>Bacteria</taxon>
        <taxon>Bacillati</taxon>
        <taxon>Chloroflexota</taxon>
        <taxon>Ktedonobacteria</taxon>
        <taxon>Ktedonobacterales</taxon>
        <taxon>Dictyobacteraceae</taxon>
        <taxon>Dictyobacter</taxon>
    </lineage>
</organism>
<dbReference type="SUPFAM" id="SSF90123">
    <property type="entry name" value="ABC transporter transmembrane region"/>
    <property type="match status" value="1"/>
</dbReference>
<evidence type="ECO:0000256" key="2">
    <source>
        <dbReference type="ARBA" id="ARBA00022448"/>
    </source>
</evidence>
<dbReference type="GO" id="GO:0042883">
    <property type="term" value="P:cysteine transport"/>
    <property type="evidence" value="ECO:0007669"/>
    <property type="project" value="InterPro"/>
</dbReference>
<dbReference type="InterPro" id="IPR003593">
    <property type="entry name" value="AAA+_ATPase"/>
</dbReference>
<comment type="subcellular location">
    <subcellularLocation>
        <location evidence="1">Cell membrane</location>
        <topology evidence="1">Multi-pass membrane protein</topology>
    </subcellularLocation>
</comment>
<keyword evidence="4 9" id="KW-0812">Transmembrane</keyword>
<dbReference type="RefSeq" id="WP_151756005.1">
    <property type="nucleotide sequence ID" value="NZ_BKZW01000001.1"/>
</dbReference>
<keyword evidence="3" id="KW-1003">Cell membrane</keyword>
<feature type="transmembrane region" description="Helical" evidence="9">
    <location>
        <begin position="134"/>
        <end position="154"/>
    </location>
</feature>
<dbReference type="Pfam" id="PF00005">
    <property type="entry name" value="ABC_tran"/>
    <property type="match status" value="1"/>
</dbReference>
<evidence type="ECO:0000256" key="6">
    <source>
        <dbReference type="ARBA" id="ARBA00022840"/>
    </source>
</evidence>
<evidence type="ECO:0000259" key="11">
    <source>
        <dbReference type="PROSITE" id="PS50929"/>
    </source>
</evidence>
<evidence type="ECO:0000259" key="10">
    <source>
        <dbReference type="PROSITE" id="PS50893"/>
    </source>
</evidence>
<feature type="domain" description="ABC transmembrane type-1" evidence="11">
    <location>
        <begin position="19"/>
        <end position="302"/>
    </location>
</feature>
<dbReference type="InterPro" id="IPR003439">
    <property type="entry name" value="ABC_transporter-like_ATP-bd"/>
</dbReference>
<dbReference type="Gene3D" id="1.20.1560.10">
    <property type="entry name" value="ABC transporter type 1, transmembrane domain"/>
    <property type="match status" value="1"/>
</dbReference>
<dbReference type="CDD" id="cd18584">
    <property type="entry name" value="ABC_6TM_AarD_CydD"/>
    <property type="match status" value="1"/>
</dbReference>
<dbReference type="AlphaFoldDB" id="A0A5J4KJS5"/>